<dbReference type="GO" id="GO:0005737">
    <property type="term" value="C:cytoplasm"/>
    <property type="evidence" value="ECO:0007669"/>
    <property type="project" value="TreeGrafter"/>
</dbReference>
<dbReference type="Proteomes" id="UP000070134">
    <property type="component" value="Chromosome"/>
</dbReference>
<dbReference type="STRING" id="37927.SA2016_3863"/>
<evidence type="ECO:0000259" key="5">
    <source>
        <dbReference type="Pfam" id="PF07992"/>
    </source>
</evidence>
<evidence type="ECO:0000256" key="4">
    <source>
        <dbReference type="ARBA" id="ARBA00023002"/>
    </source>
</evidence>
<organism evidence="7 8">
    <name type="scientific">Sinomonas atrocyanea</name>
    <dbReference type="NCBI Taxonomy" id="37927"/>
    <lineage>
        <taxon>Bacteria</taxon>
        <taxon>Bacillati</taxon>
        <taxon>Actinomycetota</taxon>
        <taxon>Actinomycetes</taxon>
        <taxon>Micrococcales</taxon>
        <taxon>Micrococcaceae</taxon>
        <taxon>Sinomonas</taxon>
    </lineage>
</organism>
<dbReference type="KEGG" id="satk:SA2016_3863"/>
<dbReference type="PRINTS" id="PR00368">
    <property type="entry name" value="FADPNR"/>
</dbReference>
<dbReference type="SUPFAM" id="SSF55424">
    <property type="entry name" value="FAD/NAD-linked reductases, dimerisation (C-terminal) domain"/>
    <property type="match status" value="1"/>
</dbReference>
<name>A0A127A503_9MICC</name>
<keyword evidence="4" id="KW-0560">Oxidoreductase</keyword>
<dbReference type="Gene3D" id="3.30.390.30">
    <property type="match status" value="1"/>
</dbReference>
<dbReference type="RefSeq" id="WP_066501312.1">
    <property type="nucleotide sequence ID" value="NZ_BJMO01000006.1"/>
</dbReference>
<feature type="domain" description="FAD/NAD(P)-binding" evidence="5">
    <location>
        <begin position="14"/>
        <end position="333"/>
    </location>
</feature>
<reference evidence="7 8" key="1">
    <citation type="submission" date="2016-02" db="EMBL/GenBank/DDBJ databases">
        <title>Complete genome of Sinomonas atrocyanea KCTC 3377.</title>
        <authorList>
            <person name="Kim K.M."/>
        </authorList>
    </citation>
    <scope>NUCLEOTIDE SEQUENCE [LARGE SCALE GENOMIC DNA]</scope>
    <source>
        <strain evidence="7 8">KCTC 3377</strain>
    </source>
</reference>
<evidence type="ECO:0000313" key="8">
    <source>
        <dbReference type="Proteomes" id="UP000070134"/>
    </source>
</evidence>
<dbReference type="GO" id="GO:0016651">
    <property type="term" value="F:oxidoreductase activity, acting on NAD(P)H"/>
    <property type="evidence" value="ECO:0007669"/>
    <property type="project" value="TreeGrafter"/>
</dbReference>
<dbReference type="AlphaFoldDB" id="A0A127A503"/>
<dbReference type="OrthoDB" id="1145at2"/>
<dbReference type="SUPFAM" id="SSF51905">
    <property type="entry name" value="FAD/NAD(P)-binding domain"/>
    <property type="match status" value="2"/>
</dbReference>
<keyword evidence="8" id="KW-1185">Reference proteome</keyword>
<keyword evidence="3" id="KW-0274">FAD</keyword>
<evidence type="ECO:0000256" key="3">
    <source>
        <dbReference type="ARBA" id="ARBA00022827"/>
    </source>
</evidence>
<dbReference type="InterPro" id="IPR028202">
    <property type="entry name" value="Reductase_C"/>
</dbReference>
<dbReference type="PANTHER" id="PTHR43557:SF2">
    <property type="entry name" value="RIESKE DOMAIN-CONTAINING PROTEIN-RELATED"/>
    <property type="match status" value="1"/>
</dbReference>
<evidence type="ECO:0000313" key="7">
    <source>
        <dbReference type="EMBL" id="AMM34519.1"/>
    </source>
</evidence>
<dbReference type="InterPro" id="IPR050446">
    <property type="entry name" value="FAD-oxidoreductase/Apoptosis"/>
</dbReference>
<accession>A0A127A503</accession>
<dbReference type="Pfam" id="PF14759">
    <property type="entry name" value="Reductase_C"/>
    <property type="match status" value="1"/>
</dbReference>
<dbReference type="PATRIC" id="fig|37927.3.peg.3965"/>
<dbReference type="InterPro" id="IPR023753">
    <property type="entry name" value="FAD/NAD-binding_dom"/>
</dbReference>
<comment type="cofactor">
    <cofactor evidence="1">
        <name>FAD</name>
        <dbReference type="ChEBI" id="CHEBI:57692"/>
    </cofactor>
</comment>
<dbReference type="InterPro" id="IPR016156">
    <property type="entry name" value="FAD/NAD-linked_Rdtase_dimer_sf"/>
</dbReference>
<dbReference type="EMBL" id="CP014518">
    <property type="protein sequence ID" value="AMM34519.1"/>
    <property type="molecule type" value="Genomic_DNA"/>
</dbReference>
<dbReference type="Pfam" id="PF07992">
    <property type="entry name" value="Pyr_redox_2"/>
    <property type="match status" value="1"/>
</dbReference>
<sequence length="451" mass="47194">MTAPDAPTAEPTGLLVIGASQSGVQLAISLRALGFEEPITLLGEENHRPYQRPALSKEWLQGEVGNESLIFRSNEYWDEHHVTLVKDQRITRIEKNPDGSGVAMAASGAEFPFKRLALTVGARARKLAIDGGDLAGVVYLRNADDALALKAIVGSATDVVVVGGGFIGLEAASSLKKMGKNVVVLEAGPRLVGRAVGEETAQFFLDAHRARGLDIRLGAKITRFVPGPGGTASAHDAAPAVAGVELAAGESTEPEVVPAQIVLVGIGVVPNTELAEQMGLAVDNGIVVDQYALASDGTTVAVGDCANMPNPVPGSPAGERIRLESVNNAIEHAKVAAYSLMGRREEYAGIPWFWSNQADLKLQIAGLSMGFDQTVVRRDDERGKFSVLYYRAGRIIAADCVNAPLDFMAVKNALAKGQNIPAEAVQAAAADVQLKTLAVPLATAVAAGGTR</sequence>
<proteinExistence type="predicted"/>
<gene>
    <name evidence="7" type="ORF">SA2016_3863</name>
</gene>
<dbReference type="InterPro" id="IPR036188">
    <property type="entry name" value="FAD/NAD-bd_sf"/>
</dbReference>
<feature type="domain" description="Reductase C-terminal" evidence="6">
    <location>
        <begin position="352"/>
        <end position="437"/>
    </location>
</feature>
<dbReference type="Gene3D" id="3.50.50.60">
    <property type="entry name" value="FAD/NAD(P)-binding domain"/>
    <property type="match status" value="2"/>
</dbReference>
<keyword evidence="2" id="KW-0285">Flavoprotein</keyword>
<dbReference type="PANTHER" id="PTHR43557">
    <property type="entry name" value="APOPTOSIS-INDUCING FACTOR 1"/>
    <property type="match status" value="1"/>
</dbReference>
<evidence type="ECO:0000259" key="6">
    <source>
        <dbReference type="Pfam" id="PF14759"/>
    </source>
</evidence>
<evidence type="ECO:0000256" key="1">
    <source>
        <dbReference type="ARBA" id="ARBA00001974"/>
    </source>
</evidence>
<protein>
    <submittedName>
        <fullName evidence="7">NAD(P)H-nitrite reductase</fullName>
    </submittedName>
</protein>
<dbReference type="PRINTS" id="PR00411">
    <property type="entry name" value="PNDRDTASEI"/>
</dbReference>
<evidence type="ECO:0000256" key="2">
    <source>
        <dbReference type="ARBA" id="ARBA00022630"/>
    </source>
</evidence>